<dbReference type="EC" id="3.2.1.75" evidence="8"/>
<reference evidence="13 14" key="1">
    <citation type="journal article" date="2018" name="Mycol. Prog.">
        <title>Coniella lustricola, a new species from submerged detritus.</title>
        <authorList>
            <person name="Raudabaugh D.B."/>
            <person name="Iturriaga T."/>
            <person name="Carver A."/>
            <person name="Mondo S."/>
            <person name="Pangilinan J."/>
            <person name="Lipzen A."/>
            <person name="He G."/>
            <person name="Amirebrahimi M."/>
            <person name="Grigoriev I.V."/>
            <person name="Miller A.N."/>
        </authorList>
    </citation>
    <scope>NUCLEOTIDE SEQUENCE [LARGE SCALE GENOMIC DNA]</scope>
    <source>
        <strain evidence="13 14">B22-T-1</strain>
    </source>
</reference>
<evidence type="ECO:0000256" key="9">
    <source>
        <dbReference type="RuleBase" id="RU361188"/>
    </source>
</evidence>
<dbReference type="GO" id="GO:0005576">
    <property type="term" value="C:extracellular region"/>
    <property type="evidence" value="ECO:0007669"/>
    <property type="project" value="UniProtKB-SubCell"/>
</dbReference>
<evidence type="ECO:0000259" key="12">
    <source>
        <dbReference type="Pfam" id="PF17189"/>
    </source>
</evidence>
<dbReference type="InterPro" id="IPR017853">
    <property type="entry name" value="GH"/>
</dbReference>
<dbReference type="AlphaFoldDB" id="A0A2T2ZU39"/>
<feature type="domain" description="Glycosyl hydrolase family 30 TIM-barrel" evidence="11">
    <location>
        <begin position="78"/>
        <end position="410"/>
    </location>
</feature>
<proteinExistence type="inferred from homology"/>
<dbReference type="EMBL" id="KZ678693">
    <property type="protein sequence ID" value="PSR76838.1"/>
    <property type="molecule type" value="Genomic_DNA"/>
</dbReference>
<feature type="chain" id="PRO_5015529486" description="glucan endo-1,6-beta-glucosidase" evidence="10">
    <location>
        <begin position="23"/>
        <end position="483"/>
    </location>
</feature>
<keyword evidence="5 9" id="KW-0378">Hydrolase</keyword>
<evidence type="ECO:0000256" key="1">
    <source>
        <dbReference type="ARBA" id="ARBA00004613"/>
    </source>
</evidence>
<dbReference type="Gene3D" id="3.20.20.80">
    <property type="entry name" value="Glycosidases"/>
    <property type="match status" value="1"/>
</dbReference>
<accession>A0A2T2ZU39</accession>
<sequence length="483" mass="50992">MSPLQLALASTVILAGSAVGTATVLKPRTTAASYCSSSDRVYSLSSFDAPVSGSGDAGGLSTWSLTVDDTSAGYKQSIAGFGAAVTDATVAVFNELSSADLDELLTTLLTTSGADFGIMRHTIASSDLSADPAYSYDDNAGVSGTTLSGFGLGDRGTAMAALLAQMRSKKSALTIFGSPWSAPGWMKLNGGLDNTTVNNNLNPDYRDALAGYFVDYLQQYAAAGATVDAIAIQNEPLNSQTGYPTMYVYADESGDIISQNVGPALAAAGLDTTIWAYDHNTDVPSYPQTVLDEASSYVGAVAWHCYADPLDWSVLSDFHTTNPDVDQYMTECWTSPETSWSQAADFTMGPLQNWARGTMAWTLGSDTEYGPHLSSGGCSTCRGLVVVDTDAKTYEFAVDYYMMAQFSKFMPAGSTVLDGSGSYTYSDGTGIESVAALNPQGERIVVMTNKFANDVYVTVTLESGAQWSGRVYENSVVTWVLPA</sequence>
<evidence type="ECO:0000256" key="10">
    <source>
        <dbReference type="SAM" id="SignalP"/>
    </source>
</evidence>
<dbReference type="PANTHER" id="PTHR11069:SF23">
    <property type="entry name" value="LYSOSOMAL ACID GLUCOSYLCERAMIDASE"/>
    <property type="match status" value="1"/>
</dbReference>
<comment type="subcellular location">
    <subcellularLocation>
        <location evidence="1">Secreted</location>
    </subcellularLocation>
</comment>
<evidence type="ECO:0000256" key="7">
    <source>
        <dbReference type="ARBA" id="ARBA00036633"/>
    </source>
</evidence>
<dbReference type="Pfam" id="PF02055">
    <property type="entry name" value="Glyco_hydro_30"/>
    <property type="match status" value="1"/>
</dbReference>
<evidence type="ECO:0000256" key="6">
    <source>
        <dbReference type="ARBA" id="ARBA00023295"/>
    </source>
</evidence>
<dbReference type="Pfam" id="PF17189">
    <property type="entry name" value="Glyco_hydro_30C"/>
    <property type="match status" value="1"/>
</dbReference>
<dbReference type="GO" id="GO:0004348">
    <property type="term" value="F:glucosylceramidase activity"/>
    <property type="evidence" value="ECO:0007669"/>
    <property type="project" value="InterPro"/>
</dbReference>
<dbReference type="InterPro" id="IPR033453">
    <property type="entry name" value="Glyco_hydro_30_TIM-barrel"/>
</dbReference>
<keyword evidence="14" id="KW-1185">Reference proteome</keyword>
<feature type="domain" description="Glycosyl hydrolase family 30 beta sandwich" evidence="12">
    <location>
        <begin position="426"/>
        <end position="479"/>
    </location>
</feature>
<evidence type="ECO:0000256" key="4">
    <source>
        <dbReference type="ARBA" id="ARBA00022729"/>
    </source>
</evidence>
<dbReference type="GO" id="GO:0016020">
    <property type="term" value="C:membrane"/>
    <property type="evidence" value="ECO:0007669"/>
    <property type="project" value="GOC"/>
</dbReference>
<gene>
    <name evidence="13" type="ORF">BD289DRAFT_486753</name>
</gene>
<evidence type="ECO:0000256" key="8">
    <source>
        <dbReference type="ARBA" id="ARBA00038935"/>
    </source>
</evidence>
<keyword evidence="4 10" id="KW-0732">Signal</keyword>
<protein>
    <recommendedName>
        <fullName evidence="8">glucan endo-1,6-beta-glucosidase</fullName>
        <ecNumber evidence="8">3.2.1.75</ecNumber>
    </recommendedName>
</protein>
<evidence type="ECO:0000313" key="14">
    <source>
        <dbReference type="Proteomes" id="UP000241462"/>
    </source>
</evidence>
<evidence type="ECO:0000259" key="11">
    <source>
        <dbReference type="Pfam" id="PF02055"/>
    </source>
</evidence>
<keyword evidence="6 9" id="KW-0326">Glycosidase</keyword>
<dbReference type="InterPro" id="IPR001139">
    <property type="entry name" value="Glyco_hydro_30"/>
</dbReference>
<dbReference type="STRING" id="2025994.A0A2T2ZU39"/>
<dbReference type="Proteomes" id="UP000241462">
    <property type="component" value="Unassembled WGS sequence"/>
</dbReference>
<dbReference type="PRINTS" id="PR00843">
    <property type="entry name" value="GLHYDRLASE30"/>
</dbReference>
<dbReference type="PANTHER" id="PTHR11069">
    <property type="entry name" value="GLUCOSYLCERAMIDASE"/>
    <property type="match status" value="1"/>
</dbReference>
<evidence type="ECO:0000313" key="13">
    <source>
        <dbReference type="EMBL" id="PSR76838.1"/>
    </source>
</evidence>
<dbReference type="SUPFAM" id="SSF51445">
    <property type="entry name" value="(Trans)glycosidases"/>
    <property type="match status" value="1"/>
</dbReference>
<organism evidence="13 14">
    <name type="scientific">Coniella lustricola</name>
    <dbReference type="NCBI Taxonomy" id="2025994"/>
    <lineage>
        <taxon>Eukaryota</taxon>
        <taxon>Fungi</taxon>
        <taxon>Dikarya</taxon>
        <taxon>Ascomycota</taxon>
        <taxon>Pezizomycotina</taxon>
        <taxon>Sordariomycetes</taxon>
        <taxon>Sordariomycetidae</taxon>
        <taxon>Diaporthales</taxon>
        <taxon>Schizoparmaceae</taxon>
        <taxon>Coniella</taxon>
    </lineage>
</organism>
<keyword evidence="3" id="KW-0964">Secreted</keyword>
<feature type="signal peptide" evidence="10">
    <location>
        <begin position="1"/>
        <end position="22"/>
    </location>
</feature>
<evidence type="ECO:0000256" key="5">
    <source>
        <dbReference type="ARBA" id="ARBA00022801"/>
    </source>
</evidence>
<name>A0A2T2ZU39_9PEZI</name>
<dbReference type="OrthoDB" id="2160638at2759"/>
<dbReference type="InParanoid" id="A0A2T2ZU39"/>
<evidence type="ECO:0000256" key="3">
    <source>
        <dbReference type="ARBA" id="ARBA00022525"/>
    </source>
</evidence>
<dbReference type="FunFam" id="3.20.20.80:FF:000128">
    <property type="entry name" value="Endo-1,6-beta-D-glucanase neg1"/>
    <property type="match status" value="1"/>
</dbReference>
<comment type="similarity">
    <text evidence="2 9">Belongs to the glycosyl hydrolase 30 family.</text>
</comment>
<dbReference type="GO" id="GO:0006680">
    <property type="term" value="P:glucosylceramide catabolic process"/>
    <property type="evidence" value="ECO:0007669"/>
    <property type="project" value="TreeGrafter"/>
</dbReference>
<dbReference type="InterPro" id="IPR033452">
    <property type="entry name" value="GH30_C"/>
</dbReference>
<comment type="catalytic activity">
    <reaction evidence="7">
        <text>Random hydrolysis of (1-&gt;6)-linkages in (1-&gt;6)-beta-D-glucans.</text>
        <dbReference type="EC" id="3.2.1.75"/>
    </reaction>
</comment>
<dbReference type="GO" id="GO:0046557">
    <property type="term" value="F:glucan endo-1,6-beta-glucosidase activity"/>
    <property type="evidence" value="ECO:0007669"/>
    <property type="project" value="UniProtKB-EC"/>
</dbReference>
<evidence type="ECO:0000256" key="2">
    <source>
        <dbReference type="ARBA" id="ARBA00005382"/>
    </source>
</evidence>